<dbReference type="AlphaFoldDB" id="A0A8T1U035"/>
<feature type="region of interest" description="Disordered" evidence="1">
    <location>
        <begin position="1"/>
        <end position="26"/>
    </location>
</feature>
<dbReference type="PANTHER" id="PTHR33266">
    <property type="entry name" value="CHROMOSOME 15, WHOLE GENOME SHOTGUN SEQUENCE"/>
    <property type="match status" value="1"/>
</dbReference>
<evidence type="ECO:0000313" key="3">
    <source>
        <dbReference type="Proteomes" id="UP000688947"/>
    </source>
</evidence>
<dbReference type="Proteomes" id="UP000688947">
    <property type="component" value="Unassembled WGS sequence"/>
</dbReference>
<comment type="caution">
    <text evidence="2">The sequence shown here is derived from an EMBL/GenBank/DDBJ whole genome shotgun (WGS) entry which is preliminary data.</text>
</comment>
<proteinExistence type="predicted"/>
<evidence type="ECO:0000313" key="2">
    <source>
        <dbReference type="EMBL" id="KAG6952218.1"/>
    </source>
</evidence>
<feature type="region of interest" description="Disordered" evidence="1">
    <location>
        <begin position="115"/>
        <end position="135"/>
    </location>
</feature>
<protein>
    <submittedName>
        <fullName evidence="2">Uncharacterized protein</fullName>
    </submittedName>
</protein>
<dbReference type="VEuPathDB" id="FungiDB:PC110_g11520"/>
<dbReference type="EMBL" id="JAENGZ010000939">
    <property type="protein sequence ID" value="KAG6952218.1"/>
    <property type="molecule type" value="Genomic_DNA"/>
</dbReference>
<dbReference type="VEuPathDB" id="FungiDB:PC110_g11521"/>
<name>A0A8T1U035_9STRA</name>
<organism evidence="2 3">
    <name type="scientific">Phytophthora cactorum</name>
    <dbReference type="NCBI Taxonomy" id="29920"/>
    <lineage>
        <taxon>Eukaryota</taxon>
        <taxon>Sar</taxon>
        <taxon>Stramenopiles</taxon>
        <taxon>Oomycota</taxon>
        <taxon>Peronosporomycetes</taxon>
        <taxon>Peronosporales</taxon>
        <taxon>Peronosporaceae</taxon>
        <taxon>Phytophthora</taxon>
    </lineage>
</organism>
<accession>A0A8T1U035</accession>
<reference evidence="2" key="1">
    <citation type="submission" date="2021-01" db="EMBL/GenBank/DDBJ databases">
        <title>Phytophthora aleatoria, a newly-described species from Pinus radiata is distinct from Phytophthora cactorum isolates based on comparative genomics.</title>
        <authorList>
            <person name="Mcdougal R."/>
            <person name="Panda P."/>
            <person name="Williams N."/>
            <person name="Studholme D.J."/>
        </authorList>
    </citation>
    <scope>NUCLEOTIDE SEQUENCE</scope>
    <source>
        <strain evidence="2">NZFS 3830</strain>
    </source>
</reference>
<evidence type="ECO:0000256" key="1">
    <source>
        <dbReference type="SAM" id="MobiDB-lite"/>
    </source>
</evidence>
<sequence>MADSEVAITDVGTAAPTAGMPSTKLDPRAVSGKLGPVEMGNFVNDNVFEQLKAACGAERVLCKKEIVKEKGMEKYCNADKLPGLDAYVQGYFEGTIVSIYDQPYMTPDVAATGEKEMSEDALAHGEATSAEKSGRSPSDKLVILVIDEARNLLGEEKGREMNDFRKLRQALVSANMEISTGGGIFGVLVDTNPKIADLSNDEDSDSFLSYPPFVLADTMDANWRKHCKDAMETWVSHGAEAKEERNEDRMGTGTMINEKEQEIAIHDQIRVYKNAVTGDEEEAWKALQCMGRPMCYASDPLLALGAMKVWHSLDHGLADHILPQLKKLILDEVLDTGGVGEMVGCIVMLLAMDKCAMGDEIFSACLIIGQFIRVNDFLDVLQAGEMAIYDEGQEDPAEDNRPAFDDWLAKWKGWSMGFTHFIQLELEPDEDTLWYLLGRRVAGIFPRDQDGANLLIPMFKKSSKEGVADGKKIAVMLVQVNNRSRKAEEKLTPWFVFGGKDEEGSDVNPLSKMDVHDIIRISMSIHGEKENCYKFIDASSNAGNLVAEPDGNAMPLWMATWDVVVRMKQT</sequence>
<dbReference type="PANTHER" id="PTHR33266:SF1">
    <property type="entry name" value="F-BOX DOMAIN-CONTAINING PROTEIN"/>
    <property type="match status" value="1"/>
</dbReference>
<gene>
    <name evidence="2" type="ORF">JG687_00013150</name>
</gene>
<dbReference type="OrthoDB" id="107110at2759"/>